<dbReference type="AlphaFoldDB" id="A0A5S3PUX0"/>
<keyword evidence="4" id="KW-1185">Reference proteome</keyword>
<reference evidence="3 4" key="1">
    <citation type="submission" date="2019-05" db="EMBL/GenBank/DDBJ databases">
        <authorList>
            <person name="Zhang J.-Y."/>
            <person name="Feg X."/>
            <person name="Du Z.-J."/>
        </authorList>
    </citation>
    <scope>NUCLEOTIDE SEQUENCE [LARGE SCALE GENOMIC DNA]</scope>
    <source>
        <strain evidence="3 4">RZ26</strain>
    </source>
</reference>
<proteinExistence type="predicted"/>
<dbReference type="InterPro" id="IPR057055">
    <property type="entry name" value="wHTH-PRTase_assoc"/>
</dbReference>
<name>A0A5S3PUX0_9FLAO</name>
<comment type="caution">
    <text evidence="3">The sequence shown here is derived from an EMBL/GenBank/DDBJ whole genome shotgun (WGS) entry which is preliminary data.</text>
</comment>
<dbReference type="OrthoDB" id="2084254at2"/>
<evidence type="ECO:0000313" key="4">
    <source>
        <dbReference type="Proteomes" id="UP000310314"/>
    </source>
</evidence>
<dbReference type="Pfam" id="PF24390">
    <property type="entry name" value="PRTase-CE"/>
    <property type="match status" value="1"/>
</dbReference>
<feature type="domain" description="PRTase associated wHTH" evidence="2">
    <location>
        <begin position="334"/>
        <end position="421"/>
    </location>
</feature>
<evidence type="ECO:0000313" key="3">
    <source>
        <dbReference type="EMBL" id="TMM58785.1"/>
    </source>
</evidence>
<dbReference type="Proteomes" id="UP000310314">
    <property type="component" value="Unassembled WGS sequence"/>
</dbReference>
<organism evidence="3 4">
    <name type="scientific">Maribacter algarum</name>
    <name type="common">ex Zhang et al. 2020</name>
    <dbReference type="NCBI Taxonomy" id="2578118"/>
    <lineage>
        <taxon>Bacteria</taxon>
        <taxon>Pseudomonadati</taxon>
        <taxon>Bacteroidota</taxon>
        <taxon>Flavobacteriia</taxon>
        <taxon>Flavobacteriales</taxon>
        <taxon>Flavobacteriaceae</taxon>
        <taxon>Maribacter</taxon>
    </lineage>
</organism>
<dbReference type="Pfam" id="PF24409">
    <property type="entry name" value="wHTH-PRTase_assc"/>
    <property type="match status" value="1"/>
</dbReference>
<accession>A0A5S3PUX0</accession>
<sequence length="423" mass="49544">MAHSFKLDKNVIVKVGDLLPRLKHSVEPIKLINWLENFDEDEIDLAIDLLSVYEYIPFNEFMFRLNDLLNEIFKIIPKGEKIVIFPYGKVGKSGTLVTYPLKNTNAFRRREKDITLTHDFIKVKDPNNFNHIIFLDDFIGSGKTFFKEFSKPKSVQEWISKNCIENVYILSTIIMVEGKAFILKKFPFIQIFSEERNMIFDNALSPLKIIGNAKKIEDIVKKHGNKLPVFGHPPYVAPYGYDDSQSLVSFFHCTPNNTLSIIWGKSKNWKPLFPRRANIRMDEARQFKKEIAFYIGICNRLGIDLYTGRSIIYKKKDKHVRNILHNTKQDHSVIALLFLKNNGYDNLIICHLLGITRNELRLIYIEAKKLKFINKRYELTVNGVNFLKELKKKTKPENFRKETKYSLRVKHELYIPKTFDGLT</sequence>
<gene>
    <name evidence="3" type="ORF">FEE95_04975</name>
</gene>
<evidence type="ECO:0000259" key="1">
    <source>
        <dbReference type="Pfam" id="PF24390"/>
    </source>
</evidence>
<dbReference type="EMBL" id="VATY01000001">
    <property type="protein sequence ID" value="TMM58785.1"/>
    <property type="molecule type" value="Genomic_DNA"/>
</dbReference>
<dbReference type="RefSeq" id="WP_138656718.1">
    <property type="nucleotide sequence ID" value="NZ_VATY01000001.1"/>
</dbReference>
<evidence type="ECO:0000259" key="2">
    <source>
        <dbReference type="Pfam" id="PF24409"/>
    </source>
</evidence>
<dbReference type="InterPro" id="IPR056920">
    <property type="entry name" value="PRTase-CE"/>
</dbReference>
<feature type="domain" description="PRTase-CE" evidence="1">
    <location>
        <begin position="33"/>
        <end position="275"/>
    </location>
</feature>
<protein>
    <submittedName>
        <fullName evidence="3">Uncharacterized protein</fullName>
    </submittedName>
</protein>